<name>A0A6A5CAS1_NAEFO</name>
<dbReference type="OrthoDB" id="6108017at2759"/>
<evidence type="ECO:0000256" key="1">
    <source>
        <dbReference type="ARBA" id="ARBA00022741"/>
    </source>
</evidence>
<dbReference type="SUPFAM" id="SSF52540">
    <property type="entry name" value="P-loop containing nucleoside triphosphate hydrolases"/>
    <property type="match status" value="1"/>
</dbReference>
<dbReference type="Pfam" id="PF06017">
    <property type="entry name" value="Myosin_TH1"/>
    <property type="match status" value="4"/>
</dbReference>
<dbReference type="GO" id="GO:0007015">
    <property type="term" value="P:actin filament organization"/>
    <property type="evidence" value="ECO:0007669"/>
    <property type="project" value="TreeGrafter"/>
</dbReference>
<comment type="similarity">
    <text evidence="6">Belongs to the TRAFAC class myosin-kinesin ATPase superfamily. Myosin family.</text>
</comment>
<dbReference type="Gene3D" id="1.20.5.4820">
    <property type="match status" value="1"/>
</dbReference>
<dbReference type="PRINTS" id="PR00193">
    <property type="entry name" value="MYOSINHEAVY"/>
</dbReference>
<dbReference type="FunFam" id="1.10.10.820:FF:000001">
    <property type="entry name" value="Myosin heavy chain"/>
    <property type="match status" value="1"/>
</dbReference>
<dbReference type="InterPro" id="IPR027417">
    <property type="entry name" value="P-loop_NTPase"/>
</dbReference>
<dbReference type="InterPro" id="IPR036961">
    <property type="entry name" value="Kinesin_motor_dom_sf"/>
</dbReference>
<evidence type="ECO:0000259" key="8">
    <source>
        <dbReference type="PROSITE" id="PS51456"/>
    </source>
</evidence>
<gene>
    <name evidence="10" type="ORF">FDP41_007569</name>
</gene>
<feature type="compositionally biased region" description="Low complexity" evidence="7">
    <location>
        <begin position="18"/>
        <end position="50"/>
    </location>
</feature>
<dbReference type="SMART" id="SM00242">
    <property type="entry name" value="MYSc"/>
    <property type="match status" value="1"/>
</dbReference>
<dbReference type="GO" id="GO:0016459">
    <property type="term" value="C:myosin complex"/>
    <property type="evidence" value="ECO:0007669"/>
    <property type="project" value="UniProtKB-KW"/>
</dbReference>
<dbReference type="GO" id="GO:0005524">
    <property type="term" value="F:ATP binding"/>
    <property type="evidence" value="ECO:0007669"/>
    <property type="project" value="UniProtKB-UniRule"/>
</dbReference>
<dbReference type="GeneID" id="68114787"/>
<dbReference type="GO" id="GO:0000146">
    <property type="term" value="F:microfilament motor activity"/>
    <property type="evidence" value="ECO:0007669"/>
    <property type="project" value="TreeGrafter"/>
</dbReference>
<protein>
    <recommendedName>
        <fullName evidence="12">Myosin motor domain-containing protein</fullName>
    </recommendedName>
</protein>
<keyword evidence="5 6" id="KW-0009">Actin-binding</keyword>
<keyword evidence="4 6" id="KW-0505">Motor protein</keyword>
<feature type="compositionally biased region" description="Polar residues" evidence="7">
    <location>
        <begin position="944"/>
        <end position="963"/>
    </location>
</feature>
<dbReference type="EMBL" id="VFQX01000004">
    <property type="protein sequence ID" value="KAF0983654.1"/>
    <property type="molecule type" value="Genomic_DNA"/>
</dbReference>
<feature type="binding site" evidence="6">
    <location>
        <begin position="185"/>
        <end position="192"/>
    </location>
    <ligand>
        <name>ATP</name>
        <dbReference type="ChEBI" id="CHEBI:30616"/>
    </ligand>
</feature>
<dbReference type="VEuPathDB" id="AmoebaDB:FDP41_007569"/>
<feature type="domain" description="Myosin motor" evidence="8">
    <location>
        <begin position="83"/>
        <end position="775"/>
    </location>
</feature>
<dbReference type="Pfam" id="PF00063">
    <property type="entry name" value="Myosin_head"/>
    <property type="match status" value="1"/>
</dbReference>
<feature type="compositionally biased region" description="Polar residues" evidence="7">
    <location>
        <begin position="919"/>
        <end position="935"/>
    </location>
</feature>
<dbReference type="Gene3D" id="1.10.10.820">
    <property type="match status" value="1"/>
</dbReference>
<dbReference type="Gene3D" id="3.40.850.10">
    <property type="entry name" value="Kinesin motor domain"/>
    <property type="match status" value="1"/>
</dbReference>
<dbReference type="PANTHER" id="PTHR13140:SF729">
    <property type="entry name" value="UNCONVENTIONAL MYOSIN-IE"/>
    <property type="match status" value="1"/>
</dbReference>
<feature type="domain" description="TH1" evidence="9">
    <location>
        <begin position="1234"/>
        <end position="1412"/>
    </location>
</feature>
<keyword evidence="1 6" id="KW-0547">Nucleotide-binding</keyword>
<evidence type="ECO:0000259" key="9">
    <source>
        <dbReference type="PROSITE" id="PS51757"/>
    </source>
</evidence>
<evidence type="ECO:0000256" key="4">
    <source>
        <dbReference type="ARBA" id="ARBA00023175"/>
    </source>
</evidence>
<feature type="region of interest" description="Disordered" evidence="7">
    <location>
        <begin position="917"/>
        <end position="963"/>
    </location>
</feature>
<dbReference type="Gene3D" id="1.20.58.530">
    <property type="match status" value="1"/>
</dbReference>
<evidence type="ECO:0000256" key="2">
    <source>
        <dbReference type="ARBA" id="ARBA00022840"/>
    </source>
</evidence>
<evidence type="ECO:0000313" key="10">
    <source>
        <dbReference type="EMBL" id="KAF0983654.1"/>
    </source>
</evidence>
<evidence type="ECO:0008006" key="12">
    <source>
        <dbReference type="Google" id="ProtNLM"/>
    </source>
</evidence>
<evidence type="ECO:0000256" key="5">
    <source>
        <dbReference type="ARBA" id="ARBA00023203"/>
    </source>
</evidence>
<sequence length="1755" mass="201038">MLPSTPRGGQNGGGQNGGSPNLSNNAPPSSQQPSSSSSSSSTQQQEDSEVVVVQSVNPNELDSSSETSEFALYQLYKRNFESDTIDDLSLLKEPTDQTVARILRNRYYNQQPDINGGVSQFYTYLGPTIVAVNPYQKTKHYKNHVKTFYHAKQPYEIGPHLYSLAEDAYRQMKETGQGQTVIVSGESGAGKTESCKILLEYISAISISGLITENIKRILIEANPVLEAFGNAKTLRNDNSSRFGKYMEIFFNFKGQLEGAHITTSLLEKSRVVTQRKGERNFHIFYQMCAGADESMKKDLKLEDAKKFNYLTANGVNTSSQALTISGVNDKLEFKNTRQSMTEAGISVLEQMEIFRLCAGILHLGNVKFKEVNNNGKETAEIENRDTLRTAAYLFQIDYDVLRDAILYRTIHVGREATKTLQNAEKSAYNRDALAKGIYERLFAWLIRRINSAVKRPDDAKYSIGILDIYGFEIYEKHTKEKNSLEQLNINFVNEKIQQQVQKWLQAEQDEYVKEGVPYTPIPLKNVDQTVEVIEGKPLGIYKLLDEESLFPNGTDERYMQKLNTAFGTGYACYEKSKFAGLVFDLKHFAGKVTYDVEGWVTMNKDTLFEDLVLAMRRSQSNLMQQLFPRDEKVDSFGKLQKTTTMQFAEDVLKFVGKMKGKHHHFVKCIKPNHEKKPNEFLDEVVMEQVKYLGVTENVHIRNSGYYFKMDFDKFLDRYKMCSDATWPRWNGSPKAGVKKILQEMKIPKSKYALGKSKVFLQTPVQLFALDEKIASRRVEMASIIQRNFRKFKARQKVLAEQHLQKALEKTFGEKCDNLFQRLVNQINWKTGERQRKLLVVAPSAIYLVDPKTYTVLKRVQYKTIDSLKCSALNDEVIIISAPQVHDLMIEADSKNEVMKAIRDSYDLFFSHINRDKSAPSNTSTQDASSNSTTQKDNDPNAPPSSTAANSGTDPASTNEDLSNKNTALAATDDHSIKTLRVDIGEEFVFHPLKVLNKRVKFVKNFNAKSGTIIEVTTEGLLVSSKPSDDVFDGMKLRRKTSFHKKFYGDYIHLAKSELMKKISEDFGDQEVSFSGVVTKYNKKYKKQERILLITERAIYNIDPNGYIIHRHIPMRRLKAVTVSPYTDGFFVIHTPDEYDYVFESNKKTEILKVLSENYTNATRAKMKFFVKNSIKHRMKKGNENRLEFKEVTTIRGNHVTPTDYGAEIQVKVEEVMSNELDTNVVQDIYQGQKLRRKDSLLKWYLGDYLHIANTKAFEKIKKEFGDCQLLYSGLVQKINKRYLVQDRKLLVTDQAVYNLDNDLKVLRRIPFKDISGISVSTMRDGFFILKVPDEYDYLFSSPSKTEIIKAIMDQKKKVENRSLELQVDDKLVYTVHKGKGVKTLDFQDDFTVKSTLIIPTSTGAIIKVNNVEVDEQQQNVPQEAEKNQLVSEVKQSIGTDIYKGRKTRKKASMMREHMGDYLPNYYNKLVQQLLQKNGDTQLLFASEVLKINKSLKTQKRIMIITDKHIYNIDPQEFKVKRIIDLDEIEGASMSPFADDNFCLHVPSSYDYLYDSDKKTEILDVLSNAIMKKSQKKLPINIADTFSFSPSGNDVVNINFVEDANANETFIEPHNNNLVVRVNHKEPGVVLEAAYVYVTRHASEKDKENVKPVEVKSNPILIKLRKRWKYKLEIRFYVNEYLSQCSFHEKIDTVGSRLEFVSQVSDLEPREERYVITLPERDVVYSLLSKTRVKCKLVDPMGRTLLAVRFIYDVR</sequence>
<dbReference type="GO" id="GO:0051015">
    <property type="term" value="F:actin filament binding"/>
    <property type="evidence" value="ECO:0007669"/>
    <property type="project" value="TreeGrafter"/>
</dbReference>
<dbReference type="VEuPathDB" id="AmoebaDB:NF0112110"/>
<feature type="region of interest" description="Disordered" evidence="7">
    <location>
        <begin position="1"/>
        <end position="50"/>
    </location>
</feature>
<dbReference type="PROSITE" id="PS51456">
    <property type="entry name" value="MYOSIN_MOTOR"/>
    <property type="match status" value="1"/>
</dbReference>
<keyword evidence="2 6" id="KW-0067">ATP-binding</keyword>
<dbReference type="SUPFAM" id="SSF50729">
    <property type="entry name" value="PH domain-like"/>
    <property type="match status" value="1"/>
</dbReference>
<evidence type="ECO:0000256" key="6">
    <source>
        <dbReference type="PROSITE-ProRule" id="PRU00782"/>
    </source>
</evidence>
<dbReference type="PROSITE" id="PS51757">
    <property type="entry name" value="TH1"/>
    <property type="match status" value="4"/>
</dbReference>
<dbReference type="Gene3D" id="1.20.120.720">
    <property type="entry name" value="Myosin VI head, motor domain, U50 subdomain"/>
    <property type="match status" value="1"/>
</dbReference>
<accession>A0A6A5CAS1</accession>
<dbReference type="PANTHER" id="PTHR13140">
    <property type="entry name" value="MYOSIN"/>
    <property type="match status" value="1"/>
</dbReference>
<proteinExistence type="inferred from homology"/>
<dbReference type="Proteomes" id="UP000444721">
    <property type="component" value="Unassembled WGS sequence"/>
</dbReference>
<dbReference type="RefSeq" id="XP_044568367.1">
    <property type="nucleotide sequence ID" value="XM_044711327.1"/>
</dbReference>
<evidence type="ECO:0000313" key="11">
    <source>
        <dbReference type="Proteomes" id="UP000444721"/>
    </source>
</evidence>
<feature type="domain" description="TH1" evidence="9">
    <location>
        <begin position="776"/>
        <end position="960"/>
    </location>
</feature>
<dbReference type="InterPro" id="IPR010926">
    <property type="entry name" value="Myosin_TH1"/>
</dbReference>
<dbReference type="InterPro" id="IPR001609">
    <property type="entry name" value="Myosin_head_motor_dom-like"/>
</dbReference>
<reference evidence="10 11" key="1">
    <citation type="journal article" date="2019" name="Sci. Rep.">
        <title>Nanopore sequencing improves the draft genome of the human pathogenic amoeba Naegleria fowleri.</title>
        <authorList>
            <person name="Liechti N."/>
            <person name="Schurch N."/>
            <person name="Bruggmann R."/>
            <person name="Wittwer M."/>
        </authorList>
    </citation>
    <scope>NUCLEOTIDE SEQUENCE [LARGE SCALE GENOMIC DNA]</scope>
    <source>
        <strain evidence="10 11">ATCC 30894</strain>
    </source>
</reference>
<evidence type="ECO:0000256" key="3">
    <source>
        <dbReference type="ARBA" id="ARBA00023123"/>
    </source>
</evidence>
<feature type="domain" description="TH1" evidence="9">
    <location>
        <begin position="1036"/>
        <end position="1215"/>
    </location>
</feature>
<keyword evidence="3 6" id="KW-0518">Myosin</keyword>
<comment type="caution">
    <text evidence="10">The sequence shown here is derived from an EMBL/GenBank/DDBJ whole genome shotgun (WGS) entry which is preliminary data.</text>
</comment>
<dbReference type="GO" id="GO:0005737">
    <property type="term" value="C:cytoplasm"/>
    <property type="evidence" value="ECO:0007669"/>
    <property type="project" value="TreeGrafter"/>
</dbReference>
<keyword evidence="11" id="KW-1185">Reference proteome</keyword>
<dbReference type="GO" id="GO:0005886">
    <property type="term" value="C:plasma membrane"/>
    <property type="evidence" value="ECO:0007669"/>
    <property type="project" value="TreeGrafter"/>
</dbReference>
<feature type="region of interest" description="Actin-binding" evidence="6">
    <location>
        <begin position="652"/>
        <end position="674"/>
    </location>
</feature>
<feature type="domain" description="TH1" evidence="9">
    <location>
        <begin position="1447"/>
        <end position="1624"/>
    </location>
</feature>
<dbReference type="GO" id="GO:0006897">
    <property type="term" value="P:endocytosis"/>
    <property type="evidence" value="ECO:0007669"/>
    <property type="project" value="TreeGrafter"/>
</dbReference>
<evidence type="ECO:0000256" key="7">
    <source>
        <dbReference type="SAM" id="MobiDB-lite"/>
    </source>
</evidence>
<dbReference type="VEuPathDB" id="AmoebaDB:NfTy_007530"/>
<organism evidence="10 11">
    <name type="scientific">Naegleria fowleri</name>
    <name type="common">Brain eating amoeba</name>
    <dbReference type="NCBI Taxonomy" id="5763"/>
    <lineage>
        <taxon>Eukaryota</taxon>
        <taxon>Discoba</taxon>
        <taxon>Heterolobosea</taxon>
        <taxon>Tetramitia</taxon>
        <taxon>Eutetramitia</taxon>
        <taxon>Vahlkampfiidae</taxon>
        <taxon>Naegleria</taxon>
    </lineage>
</organism>